<feature type="region of interest" description="Disordered" evidence="1">
    <location>
        <begin position="26"/>
        <end position="53"/>
    </location>
</feature>
<name>A0A150M934_9BACI</name>
<organism evidence="2 3">
    <name type="scientific">Caldibacillus debilis</name>
    <dbReference type="NCBI Taxonomy" id="301148"/>
    <lineage>
        <taxon>Bacteria</taxon>
        <taxon>Bacillati</taxon>
        <taxon>Bacillota</taxon>
        <taxon>Bacilli</taxon>
        <taxon>Bacillales</taxon>
        <taxon>Bacillaceae</taxon>
        <taxon>Caldibacillus</taxon>
    </lineage>
</organism>
<dbReference type="EMBL" id="LQYT01000023">
    <property type="protein sequence ID" value="KYD21047.1"/>
    <property type="molecule type" value="Genomic_DNA"/>
</dbReference>
<reference evidence="2 3" key="1">
    <citation type="submission" date="2016-01" db="EMBL/GenBank/DDBJ databases">
        <title>Draft Genome Sequences of Seven Thermophilic Sporeformers Isolated from Foods.</title>
        <authorList>
            <person name="Berendsen E.M."/>
            <person name="Wells-Bennik M.H."/>
            <person name="Krawcyk A.O."/>
            <person name="De Jong A."/>
            <person name="Holsappel S."/>
            <person name="Eijlander R.T."/>
            <person name="Kuipers O.P."/>
        </authorList>
    </citation>
    <scope>NUCLEOTIDE SEQUENCE [LARGE SCALE GENOMIC DNA]</scope>
    <source>
        <strain evidence="2 3">B4135</strain>
    </source>
</reference>
<gene>
    <name evidence="2" type="ORF">B4135_1687</name>
</gene>
<dbReference type="AlphaFoldDB" id="A0A150M934"/>
<dbReference type="Proteomes" id="UP000075683">
    <property type="component" value="Unassembled WGS sequence"/>
</dbReference>
<evidence type="ECO:0000313" key="2">
    <source>
        <dbReference type="EMBL" id="KYD21047.1"/>
    </source>
</evidence>
<accession>A0A150M934</accession>
<protein>
    <submittedName>
        <fullName evidence="2">Uncharacterized protein</fullName>
    </submittedName>
</protein>
<comment type="caution">
    <text evidence="2">The sequence shown here is derived from an EMBL/GenBank/DDBJ whole genome shotgun (WGS) entry which is preliminary data.</text>
</comment>
<evidence type="ECO:0000313" key="3">
    <source>
        <dbReference type="Proteomes" id="UP000075683"/>
    </source>
</evidence>
<proteinExistence type="predicted"/>
<sequence>MHRSRRRSEAMVKIIRGIMNQTLRHAYLKDRQRSVRNSGKPRRSSGNPPYCMRHPVIDQGAAWVHIRIFVPFRRGGTIAEGQR</sequence>
<evidence type="ECO:0000256" key="1">
    <source>
        <dbReference type="SAM" id="MobiDB-lite"/>
    </source>
</evidence>